<sequence length="189" mass="20296">MPDSPDEAASALPRLRLDRLLAELQSRLDVARGVQSRMHGLLEAVLSVGRELDLNQVLRRIVEAAVVLVGAEYGALGVVGEKHSLSDFLPVGISPELAAKIGPLPSGHSILGELIRHPEALRLADLTEHPSSYGFPEHHPPMRTFLGVPIRVREKVFGNLYLTQKHGGVPFDADDEAMLSTLAVAAGVA</sequence>
<keyword evidence="3" id="KW-1185">Reference proteome</keyword>
<dbReference type="SMART" id="SM00065">
    <property type="entry name" value="GAF"/>
    <property type="match status" value="1"/>
</dbReference>
<name>A0ABR5IYF1_9ACTN</name>
<accession>A0ABR5IYF1</accession>
<dbReference type="Pfam" id="PF13185">
    <property type="entry name" value="GAF_2"/>
    <property type="match status" value="1"/>
</dbReference>
<keyword evidence="2" id="KW-0808">Transferase</keyword>
<dbReference type="InterPro" id="IPR029016">
    <property type="entry name" value="GAF-like_dom_sf"/>
</dbReference>
<dbReference type="InterPro" id="IPR003018">
    <property type="entry name" value="GAF"/>
</dbReference>
<evidence type="ECO:0000259" key="1">
    <source>
        <dbReference type="SMART" id="SM00065"/>
    </source>
</evidence>
<feature type="domain" description="GAF" evidence="1">
    <location>
        <begin position="53"/>
        <end position="189"/>
    </location>
</feature>
<gene>
    <name evidence="2" type="ORF">ADK38_32430</name>
</gene>
<evidence type="ECO:0000313" key="3">
    <source>
        <dbReference type="Proteomes" id="UP000037020"/>
    </source>
</evidence>
<protein>
    <submittedName>
        <fullName evidence="2">Histidine kinase</fullName>
    </submittedName>
</protein>
<dbReference type="Gene3D" id="3.30.450.40">
    <property type="match status" value="1"/>
</dbReference>
<organism evidence="2 3">
    <name type="scientific">Streptomyces varsoviensis</name>
    <dbReference type="NCBI Taxonomy" id="67373"/>
    <lineage>
        <taxon>Bacteria</taxon>
        <taxon>Bacillati</taxon>
        <taxon>Actinomycetota</taxon>
        <taxon>Actinomycetes</taxon>
        <taxon>Kitasatosporales</taxon>
        <taxon>Streptomycetaceae</taxon>
        <taxon>Streptomyces</taxon>
    </lineage>
</organism>
<keyword evidence="2" id="KW-0418">Kinase</keyword>
<dbReference type="EMBL" id="LGUT01002982">
    <property type="protein sequence ID" value="KOG86193.1"/>
    <property type="molecule type" value="Genomic_DNA"/>
</dbReference>
<dbReference type="GO" id="GO:0016301">
    <property type="term" value="F:kinase activity"/>
    <property type="evidence" value="ECO:0007669"/>
    <property type="project" value="UniProtKB-KW"/>
</dbReference>
<comment type="caution">
    <text evidence="2">The sequence shown here is derived from an EMBL/GenBank/DDBJ whole genome shotgun (WGS) entry which is preliminary data.</text>
</comment>
<dbReference type="Proteomes" id="UP000037020">
    <property type="component" value="Unassembled WGS sequence"/>
</dbReference>
<dbReference type="SUPFAM" id="SSF55781">
    <property type="entry name" value="GAF domain-like"/>
    <property type="match status" value="1"/>
</dbReference>
<reference evidence="2 3" key="1">
    <citation type="submission" date="2015-07" db="EMBL/GenBank/DDBJ databases">
        <authorList>
            <person name="Ju K.-S."/>
            <person name="Doroghazi J.R."/>
            <person name="Metcalf W.W."/>
        </authorList>
    </citation>
    <scope>NUCLEOTIDE SEQUENCE [LARGE SCALE GENOMIC DNA]</scope>
    <source>
        <strain evidence="2 3">NRRL B-3589</strain>
    </source>
</reference>
<evidence type="ECO:0000313" key="2">
    <source>
        <dbReference type="EMBL" id="KOG86193.1"/>
    </source>
</evidence>
<feature type="non-terminal residue" evidence="2">
    <location>
        <position position="189"/>
    </location>
</feature>
<proteinExistence type="predicted"/>